<dbReference type="Proteomes" id="UP000504612">
    <property type="component" value="Unplaced"/>
</dbReference>
<dbReference type="GeneID" id="113427105"/>
<dbReference type="KEGG" id="nss:113427105"/>
<accession>A0A6J1VQN8</accession>
<feature type="compositionally biased region" description="Polar residues" evidence="1">
    <location>
        <begin position="129"/>
        <end position="142"/>
    </location>
</feature>
<dbReference type="GO" id="GO:0005886">
    <property type="term" value="C:plasma membrane"/>
    <property type="evidence" value="ECO:0007669"/>
    <property type="project" value="TreeGrafter"/>
</dbReference>
<proteinExistence type="predicted"/>
<dbReference type="InterPro" id="IPR011993">
    <property type="entry name" value="PH-like_dom_sf"/>
</dbReference>
<dbReference type="RefSeq" id="XP_026545350.1">
    <property type="nucleotide sequence ID" value="XM_026689565.1"/>
</dbReference>
<dbReference type="GO" id="GO:0030424">
    <property type="term" value="C:axon"/>
    <property type="evidence" value="ECO:0007669"/>
    <property type="project" value="TreeGrafter"/>
</dbReference>
<evidence type="ECO:0000313" key="3">
    <source>
        <dbReference type="RefSeq" id="XP_026545350.1"/>
    </source>
</evidence>
<dbReference type="GO" id="GO:0007266">
    <property type="term" value="P:Rho protein signal transduction"/>
    <property type="evidence" value="ECO:0007669"/>
    <property type="project" value="TreeGrafter"/>
</dbReference>
<feature type="compositionally biased region" description="Low complexity" evidence="1">
    <location>
        <begin position="143"/>
        <end position="154"/>
    </location>
</feature>
<name>A0A6J1VQN8_9SAUR</name>
<dbReference type="CTD" id="57449"/>
<feature type="compositionally biased region" description="Acidic residues" evidence="1">
    <location>
        <begin position="110"/>
        <end position="128"/>
    </location>
</feature>
<evidence type="ECO:0000313" key="2">
    <source>
        <dbReference type="Proteomes" id="UP000504612"/>
    </source>
</evidence>
<feature type="region of interest" description="Disordered" evidence="1">
    <location>
        <begin position="325"/>
        <end position="404"/>
    </location>
</feature>
<protein>
    <submittedName>
        <fullName evidence="3">Pleckstrin homology domain-containing family G member 5</fullName>
    </submittedName>
</protein>
<dbReference type="GO" id="GO:0030139">
    <property type="term" value="C:endocytic vesicle"/>
    <property type="evidence" value="ECO:0007669"/>
    <property type="project" value="TreeGrafter"/>
</dbReference>
<dbReference type="AlphaFoldDB" id="A0A6J1VQN8"/>
<feature type="compositionally biased region" description="Acidic residues" evidence="1">
    <location>
        <begin position="253"/>
        <end position="265"/>
    </location>
</feature>
<sequence>MDVYCFLFTDLFLITKPAKKAERTRVVRQPLLIDKLVCRALRDPGSFLLVYLNEFGSAVCAYTFQTSGQSLCRSWVEAVCNAQNKLQQLRLQELQRNQRLPQVVEAKAVEEEEEEEVEGGEEEEEEGNWDSSGASSPPTLRKSTSSLDSQQCLSDSSTDTISILATETSEEFLPPSFNGSQFLPPVEELSLCPLPNSATPSLEGGDRIPDTPGALSKPEPSPCSCSSFDSAYRTLSLGSLHELGEPPQGDTAAAEEEDEEEEEEDVAKTGSPKLRRQTPVQLLPAKTKVLKSKSEANLAQVLSPSLLLIQSQSLSELSPPLLLSGAPPMPEPQGQPLCRALSGSSDNSSASQLSEAEETTCVSPGLMAAVSNGAPSPCWPEDEEQPPSEELSEDQQAFSDPPAVQHRKLTLGQLYRLHTTLLLNSTLTASEV</sequence>
<dbReference type="Gene3D" id="2.30.29.30">
    <property type="entry name" value="Pleckstrin-homology domain (PH domain)/Phosphotyrosine-binding domain (PTB)"/>
    <property type="match status" value="1"/>
</dbReference>
<feature type="compositionally biased region" description="Acidic residues" evidence="1">
    <location>
        <begin position="380"/>
        <end position="393"/>
    </location>
</feature>
<feature type="compositionally biased region" description="Low complexity" evidence="1">
    <location>
        <begin position="342"/>
        <end position="354"/>
    </location>
</feature>
<feature type="region of interest" description="Disordered" evidence="1">
    <location>
        <begin position="105"/>
        <end position="154"/>
    </location>
</feature>
<dbReference type="CDD" id="cd13244">
    <property type="entry name" value="PH_PLEKHG5_G6"/>
    <property type="match status" value="1"/>
</dbReference>
<dbReference type="InterPro" id="IPR040181">
    <property type="entry name" value="PKHG5/7"/>
</dbReference>
<feature type="region of interest" description="Disordered" evidence="1">
    <location>
        <begin position="237"/>
        <end position="280"/>
    </location>
</feature>
<dbReference type="PANTHER" id="PTHR13217:SF11">
    <property type="entry name" value="PLECKSTRIN HOMOLOGY DOMAIN-CONTAINING FAMILY G MEMBER 5"/>
    <property type="match status" value="1"/>
</dbReference>
<feature type="region of interest" description="Disordered" evidence="1">
    <location>
        <begin position="193"/>
        <end position="223"/>
    </location>
</feature>
<organism evidence="2 3">
    <name type="scientific">Notechis scutatus</name>
    <name type="common">mainland tiger snake</name>
    <dbReference type="NCBI Taxonomy" id="8663"/>
    <lineage>
        <taxon>Eukaryota</taxon>
        <taxon>Metazoa</taxon>
        <taxon>Chordata</taxon>
        <taxon>Craniata</taxon>
        <taxon>Vertebrata</taxon>
        <taxon>Euteleostomi</taxon>
        <taxon>Lepidosauria</taxon>
        <taxon>Squamata</taxon>
        <taxon>Bifurcata</taxon>
        <taxon>Unidentata</taxon>
        <taxon>Episquamata</taxon>
        <taxon>Toxicofera</taxon>
        <taxon>Serpentes</taxon>
        <taxon>Colubroidea</taxon>
        <taxon>Elapidae</taxon>
        <taxon>Hydrophiinae</taxon>
        <taxon>Notechis</taxon>
    </lineage>
</organism>
<reference evidence="3" key="1">
    <citation type="submission" date="2025-08" db="UniProtKB">
        <authorList>
            <consortium name="RefSeq"/>
        </authorList>
    </citation>
    <scope>IDENTIFICATION</scope>
</reference>
<dbReference type="GO" id="GO:0043542">
    <property type="term" value="P:endothelial cell migration"/>
    <property type="evidence" value="ECO:0007669"/>
    <property type="project" value="TreeGrafter"/>
</dbReference>
<evidence type="ECO:0000256" key="1">
    <source>
        <dbReference type="SAM" id="MobiDB-lite"/>
    </source>
</evidence>
<dbReference type="PANTHER" id="PTHR13217">
    <property type="entry name" value="PLECKSTRIN HOMOLOGY DOMAIN-CONTAINING FAMILY G MEMBER 7"/>
    <property type="match status" value="1"/>
</dbReference>
<keyword evidence="2" id="KW-1185">Reference proteome</keyword>
<dbReference type="SUPFAM" id="SSF50729">
    <property type="entry name" value="PH domain-like"/>
    <property type="match status" value="1"/>
</dbReference>
<gene>
    <name evidence="3" type="primary">PLEKHG5</name>
</gene>